<dbReference type="Proteomes" id="UP000186609">
    <property type="component" value="Chromosome"/>
</dbReference>
<evidence type="ECO:0000313" key="2">
    <source>
        <dbReference type="EMBL" id="APW38884.1"/>
    </source>
</evidence>
<dbReference type="Pfam" id="PF13456">
    <property type="entry name" value="RVT_3"/>
    <property type="match status" value="1"/>
</dbReference>
<dbReference type="PANTHER" id="PTHR47723:SF4">
    <property type="entry name" value="PENTATRICOPEPTIDE REPEAT-CONTAINING-LIKE PROTEIN"/>
    <property type="match status" value="1"/>
</dbReference>
<name>A0A1P8JYQ9_9BURK</name>
<evidence type="ECO:0000259" key="1">
    <source>
        <dbReference type="PROSITE" id="PS50879"/>
    </source>
</evidence>
<evidence type="ECO:0000313" key="3">
    <source>
        <dbReference type="Proteomes" id="UP000186609"/>
    </source>
</evidence>
<protein>
    <submittedName>
        <fullName evidence="2">Ribonuclease H</fullName>
    </submittedName>
</protein>
<dbReference type="RefSeq" id="WP_076200836.1">
    <property type="nucleotide sequence ID" value="NZ_CP019236.1"/>
</dbReference>
<dbReference type="Gene3D" id="3.30.420.10">
    <property type="entry name" value="Ribonuclease H-like superfamily/Ribonuclease H"/>
    <property type="match status" value="1"/>
</dbReference>
<dbReference type="PROSITE" id="PS50879">
    <property type="entry name" value="RNASE_H_1"/>
    <property type="match status" value="1"/>
</dbReference>
<dbReference type="InterPro" id="IPR053151">
    <property type="entry name" value="RNase_H-like"/>
</dbReference>
<dbReference type="PANTHER" id="PTHR47723">
    <property type="entry name" value="OS05G0353850 PROTEIN"/>
    <property type="match status" value="1"/>
</dbReference>
<dbReference type="InterPro" id="IPR002156">
    <property type="entry name" value="RNaseH_domain"/>
</dbReference>
<reference evidence="2 3" key="1">
    <citation type="submission" date="2017-01" db="EMBL/GenBank/DDBJ databases">
        <authorList>
            <person name="Mah S.A."/>
            <person name="Swanson W.J."/>
            <person name="Moy G.W."/>
            <person name="Vacquier V.D."/>
        </authorList>
    </citation>
    <scope>NUCLEOTIDE SEQUENCE [LARGE SCALE GENOMIC DNA]</scope>
    <source>
        <strain evidence="2 3">DCY110</strain>
    </source>
</reference>
<keyword evidence="3" id="KW-1185">Reference proteome</keyword>
<dbReference type="STRING" id="1842727.RD110_18090"/>
<dbReference type="GO" id="GO:0004523">
    <property type="term" value="F:RNA-DNA hybrid ribonuclease activity"/>
    <property type="evidence" value="ECO:0007669"/>
    <property type="project" value="InterPro"/>
</dbReference>
<dbReference type="OrthoDB" id="8563755at2"/>
<dbReference type="KEGG" id="rhy:RD110_18090"/>
<feature type="domain" description="RNase H type-1" evidence="1">
    <location>
        <begin position="17"/>
        <end position="152"/>
    </location>
</feature>
<dbReference type="AlphaFoldDB" id="A0A1P8JYQ9"/>
<accession>A0A1P8JYQ9</accession>
<organism evidence="2 3">
    <name type="scientific">Rhodoferax koreensis</name>
    <dbReference type="NCBI Taxonomy" id="1842727"/>
    <lineage>
        <taxon>Bacteria</taxon>
        <taxon>Pseudomonadati</taxon>
        <taxon>Pseudomonadota</taxon>
        <taxon>Betaproteobacteria</taxon>
        <taxon>Burkholderiales</taxon>
        <taxon>Comamonadaceae</taxon>
        <taxon>Rhodoferax</taxon>
    </lineage>
</organism>
<gene>
    <name evidence="2" type="ORF">RD110_18090</name>
</gene>
<dbReference type="CDD" id="cd09279">
    <property type="entry name" value="RNase_HI_like"/>
    <property type="match status" value="1"/>
</dbReference>
<dbReference type="GO" id="GO:0003676">
    <property type="term" value="F:nucleic acid binding"/>
    <property type="evidence" value="ECO:0007669"/>
    <property type="project" value="InterPro"/>
</dbReference>
<dbReference type="InterPro" id="IPR012337">
    <property type="entry name" value="RNaseH-like_sf"/>
</dbReference>
<dbReference type="EMBL" id="CP019236">
    <property type="protein sequence ID" value="APW38884.1"/>
    <property type="molecule type" value="Genomic_DNA"/>
</dbReference>
<dbReference type="InterPro" id="IPR036397">
    <property type="entry name" value="RNaseH_sf"/>
</dbReference>
<dbReference type="SUPFAM" id="SSF53098">
    <property type="entry name" value="Ribonuclease H-like"/>
    <property type="match status" value="1"/>
</dbReference>
<sequence length="163" mass="17086">MARAPGPKTRPFERPLPPNAWTAYCDGSAMPNPGRIGLGAVITAPDGARHTLSQAAAERGCNNEAEVRALTAALLALKSMGADVLRVHCDNSVVVAQLGGGAAKPIARLAHLFDEARALLVSFRQAEVVWIPQHLNSDADGLARAALGIAAPRTVKASKRRGR</sequence>
<proteinExistence type="predicted"/>